<evidence type="ECO:0000313" key="2">
    <source>
        <dbReference type="Proteomes" id="UP000324222"/>
    </source>
</evidence>
<name>A0A5B7CJR8_PORTR</name>
<sequence length="131" mass="15555">MHHMSPQSHIYEFATTQQKVVETKRWARLQRDRGFDGGVWEEPLLPECCCTMTFVSFSVHTQHRRHIISKQDNKIAWTTNGWKLNSASHTLFKCAYRRYSPYRKKVRLNMPTATPFSLRQTNHQWAMLSDN</sequence>
<gene>
    <name evidence="1" type="ORF">E2C01_001573</name>
</gene>
<organism evidence="1 2">
    <name type="scientific">Portunus trituberculatus</name>
    <name type="common">Swimming crab</name>
    <name type="synonym">Neptunus trituberculatus</name>
    <dbReference type="NCBI Taxonomy" id="210409"/>
    <lineage>
        <taxon>Eukaryota</taxon>
        <taxon>Metazoa</taxon>
        <taxon>Ecdysozoa</taxon>
        <taxon>Arthropoda</taxon>
        <taxon>Crustacea</taxon>
        <taxon>Multicrustacea</taxon>
        <taxon>Malacostraca</taxon>
        <taxon>Eumalacostraca</taxon>
        <taxon>Eucarida</taxon>
        <taxon>Decapoda</taxon>
        <taxon>Pleocyemata</taxon>
        <taxon>Brachyura</taxon>
        <taxon>Eubrachyura</taxon>
        <taxon>Portunoidea</taxon>
        <taxon>Portunidae</taxon>
        <taxon>Portuninae</taxon>
        <taxon>Portunus</taxon>
    </lineage>
</organism>
<accession>A0A5B7CJR8</accession>
<evidence type="ECO:0000313" key="1">
    <source>
        <dbReference type="EMBL" id="MPC08974.1"/>
    </source>
</evidence>
<comment type="caution">
    <text evidence="1">The sequence shown here is derived from an EMBL/GenBank/DDBJ whole genome shotgun (WGS) entry which is preliminary data.</text>
</comment>
<dbReference type="Proteomes" id="UP000324222">
    <property type="component" value="Unassembled WGS sequence"/>
</dbReference>
<protein>
    <submittedName>
        <fullName evidence="1">Uncharacterized protein</fullName>
    </submittedName>
</protein>
<reference evidence="1 2" key="1">
    <citation type="submission" date="2019-05" db="EMBL/GenBank/DDBJ databases">
        <title>Another draft genome of Portunus trituberculatus and its Hox gene families provides insights of decapod evolution.</title>
        <authorList>
            <person name="Jeong J.-H."/>
            <person name="Song I."/>
            <person name="Kim S."/>
            <person name="Choi T."/>
            <person name="Kim D."/>
            <person name="Ryu S."/>
            <person name="Kim W."/>
        </authorList>
    </citation>
    <scope>NUCLEOTIDE SEQUENCE [LARGE SCALE GENOMIC DNA]</scope>
    <source>
        <tissue evidence="1">Muscle</tissue>
    </source>
</reference>
<dbReference type="EMBL" id="VSRR010000051">
    <property type="protein sequence ID" value="MPC08974.1"/>
    <property type="molecule type" value="Genomic_DNA"/>
</dbReference>
<keyword evidence="2" id="KW-1185">Reference proteome</keyword>
<dbReference type="AlphaFoldDB" id="A0A5B7CJR8"/>
<proteinExistence type="predicted"/>